<sequence>MAILYFAAVGIAAIAALMIGAQRIHHPRQTADEDPYLRYRRDLADRVDLDRDTRLSRKETGMQKLLLTLTLALIASPTFARGWEPGQFSGPAWVGVIFIAVVIYSVWNSSKEEKRNLHNHFVDECWKLSTKKKFTDADRRRLQEISDKYGISTMTPKK</sequence>
<evidence type="ECO:0000256" key="1">
    <source>
        <dbReference type="SAM" id="Phobius"/>
    </source>
</evidence>
<gene>
    <name evidence="2" type="ORF">SAMN04488026_10953</name>
</gene>
<dbReference type="RefSeq" id="WP_093163942.1">
    <property type="nucleotide sequence ID" value="NZ_FNEK01000095.1"/>
</dbReference>
<accession>A0A1G9L6N7</accession>
<name>A0A1G9L6N7_9RHOB</name>
<feature type="transmembrane region" description="Helical" evidence="1">
    <location>
        <begin position="65"/>
        <end position="83"/>
    </location>
</feature>
<dbReference type="STRING" id="571298.SAMN04488026_10953"/>
<dbReference type="EMBL" id="FNEK01000095">
    <property type="protein sequence ID" value="SDL57611.1"/>
    <property type="molecule type" value="Genomic_DNA"/>
</dbReference>
<keyword evidence="1" id="KW-0472">Membrane</keyword>
<organism evidence="2 3">
    <name type="scientific">Aliiruegeria lutimaris</name>
    <dbReference type="NCBI Taxonomy" id="571298"/>
    <lineage>
        <taxon>Bacteria</taxon>
        <taxon>Pseudomonadati</taxon>
        <taxon>Pseudomonadota</taxon>
        <taxon>Alphaproteobacteria</taxon>
        <taxon>Rhodobacterales</taxon>
        <taxon>Roseobacteraceae</taxon>
        <taxon>Aliiruegeria</taxon>
    </lineage>
</organism>
<keyword evidence="1" id="KW-0812">Transmembrane</keyword>
<dbReference type="Proteomes" id="UP000199382">
    <property type="component" value="Unassembled WGS sequence"/>
</dbReference>
<dbReference type="AlphaFoldDB" id="A0A1G9L6N7"/>
<protein>
    <submittedName>
        <fullName evidence="2">Uncharacterized protein</fullName>
    </submittedName>
</protein>
<evidence type="ECO:0000313" key="2">
    <source>
        <dbReference type="EMBL" id="SDL57611.1"/>
    </source>
</evidence>
<proteinExistence type="predicted"/>
<feature type="transmembrane region" description="Helical" evidence="1">
    <location>
        <begin position="89"/>
        <end position="107"/>
    </location>
</feature>
<evidence type="ECO:0000313" key="3">
    <source>
        <dbReference type="Proteomes" id="UP000199382"/>
    </source>
</evidence>
<keyword evidence="1" id="KW-1133">Transmembrane helix</keyword>
<reference evidence="2 3" key="1">
    <citation type="submission" date="2016-10" db="EMBL/GenBank/DDBJ databases">
        <authorList>
            <person name="de Groot N.N."/>
        </authorList>
    </citation>
    <scope>NUCLEOTIDE SEQUENCE [LARGE SCALE GENOMIC DNA]</scope>
    <source>
        <strain evidence="2 3">DSM 25294</strain>
    </source>
</reference>
<feature type="transmembrane region" description="Helical" evidence="1">
    <location>
        <begin position="6"/>
        <end position="24"/>
    </location>
</feature>
<keyword evidence="3" id="KW-1185">Reference proteome</keyword>